<comment type="caution">
    <text evidence="1">The sequence shown here is derived from an EMBL/GenBank/DDBJ whole genome shotgun (WGS) entry which is preliminary data.</text>
</comment>
<accession>A0AAV5SZW3</accession>
<gene>
    <name evidence="1" type="ORF">PENTCL1PPCAC_11061</name>
</gene>
<evidence type="ECO:0000313" key="2">
    <source>
        <dbReference type="Proteomes" id="UP001432027"/>
    </source>
</evidence>
<dbReference type="AlphaFoldDB" id="A0AAV5SZW3"/>
<dbReference type="GO" id="GO:1902042">
    <property type="term" value="P:negative regulation of extrinsic apoptotic signaling pathway via death domain receptors"/>
    <property type="evidence" value="ECO:0007669"/>
    <property type="project" value="TreeGrafter"/>
</dbReference>
<dbReference type="PANTHER" id="PTHR13088:SF3">
    <property type="entry name" value="FAS APOPTOTIC INHIBITORY MOLECULE 1"/>
    <property type="match status" value="1"/>
</dbReference>
<name>A0AAV5SZW3_9BILA</name>
<feature type="non-terminal residue" evidence="1">
    <location>
        <position position="197"/>
    </location>
</feature>
<dbReference type="InterPro" id="IPR010695">
    <property type="entry name" value="FAIM1"/>
</dbReference>
<feature type="non-terminal residue" evidence="1">
    <location>
        <position position="1"/>
    </location>
</feature>
<proteinExistence type="predicted"/>
<reference evidence="1" key="1">
    <citation type="submission" date="2023-10" db="EMBL/GenBank/DDBJ databases">
        <title>Genome assembly of Pristionchus species.</title>
        <authorList>
            <person name="Yoshida K."/>
            <person name="Sommer R.J."/>
        </authorList>
    </citation>
    <scope>NUCLEOTIDE SEQUENCE</scope>
    <source>
        <strain evidence="1">RS0144</strain>
    </source>
</reference>
<dbReference type="PANTHER" id="PTHR13088">
    <property type="entry name" value="FAS APOPTOTIC INHIBITORY MOLECULE FAIM"/>
    <property type="match status" value="1"/>
</dbReference>
<protein>
    <recommendedName>
        <fullName evidence="3">Fas apoptotic inhibitory molecule</fullName>
    </recommendedName>
</protein>
<dbReference type="Proteomes" id="UP001432027">
    <property type="component" value="Unassembled WGS sequence"/>
</dbReference>
<dbReference type="Gene3D" id="2.40.128.180">
    <property type="match status" value="2"/>
</dbReference>
<evidence type="ECO:0000313" key="1">
    <source>
        <dbReference type="EMBL" id="GMS88886.1"/>
    </source>
</evidence>
<dbReference type="InterPro" id="IPR038513">
    <property type="entry name" value="FAIM1_dom_sf"/>
</dbReference>
<keyword evidence="2" id="KW-1185">Reference proteome</keyword>
<dbReference type="EMBL" id="BTSX01000003">
    <property type="protein sequence ID" value="GMS88886.1"/>
    <property type="molecule type" value="Genomic_DNA"/>
</dbReference>
<dbReference type="FunFam" id="2.40.128.180:FF:000001">
    <property type="entry name" value="Fas apoptotic inhibitory molecule 1"/>
    <property type="match status" value="1"/>
</dbReference>
<sequence>IDMTSSSKGYGFSRDSDTVAVWHVPLQDKVHKIEFEHGTTTGRRSIKVDGKEIIKRDWMFKLVGKEHFMLHDSVRCAVTVEAIGTFAYEYSLEVGGKTYEKFREEQSKKLQTWHCQIAGSDCRICLDKQTMDVWANGIPIETTGEFGDEGTETHFQINNTSCKIVSINSGKRVTGVVHELYVGRNHIKSDPIPTSQP</sequence>
<organism evidence="1 2">
    <name type="scientific">Pristionchus entomophagus</name>
    <dbReference type="NCBI Taxonomy" id="358040"/>
    <lineage>
        <taxon>Eukaryota</taxon>
        <taxon>Metazoa</taxon>
        <taxon>Ecdysozoa</taxon>
        <taxon>Nematoda</taxon>
        <taxon>Chromadorea</taxon>
        <taxon>Rhabditida</taxon>
        <taxon>Rhabditina</taxon>
        <taxon>Diplogasteromorpha</taxon>
        <taxon>Diplogasteroidea</taxon>
        <taxon>Neodiplogasteridae</taxon>
        <taxon>Pristionchus</taxon>
    </lineage>
</organism>
<evidence type="ECO:0008006" key="3">
    <source>
        <dbReference type="Google" id="ProtNLM"/>
    </source>
</evidence>
<dbReference type="Pfam" id="PF06905">
    <property type="entry name" value="FAIM1"/>
    <property type="match status" value="1"/>
</dbReference>